<comment type="caution">
    <text evidence="2">The sequence shown here is derived from an EMBL/GenBank/DDBJ whole genome shotgun (WGS) entry which is preliminary data.</text>
</comment>
<dbReference type="InterPro" id="IPR049012">
    <property type="entry name" value="Mutator_transp_dom"/>
</dbReference>
<dbReference type="Pfam" id="PF20700">
    <property type="entry name" value="Mutator"/>
    <property type="match status" value="1"/>
</dbReference>
<evidence type="ECO:0000313" key="3">
    <source>
        <dbReference type="Proteomes" id="UP001195483"/>
    </source>
</evidence>
<name>A0AAE0SDT3_9BIVA</name>
<protein>
    <recommendedName>
        <fullName evidence="1">Mutator-like transposase domain-containing protein</fullName>
    </recommendedName>
</protein>
<dbReference type="AlphaFoldDB" id="A0AAE0SDT3"/>
<gene>
    <name evidence="2" type="ORF">CHS0354_015868</name>
</gene>
<reference evidence="2" key="2">
    <citation type="journal article" date="2021" name="Genome Biol. Evol.">
        <title>Developing a high-quality reference genome for a parasitic bivalve with doubly uniparental inheritance (Bivalvia: Unionida).</title>
        <authorList>
            <person name="Smith C.H."/>
        </authorList>
    </citation>
    <scope>NUCLEOTIDE SEQUENCE</scope>
    <source>
        <strain evidence="2">CHS0354</strain>
        <tissue evidence="2">Mantle</tissue>
    </source>
</reference>
<proteinExistence type="predicted"/>
<evidence type="ECO:0000313" key="2">
    <source>
        <dbReference type="EMBL" id="KAK3589849.1"/>
    </source>
</evidence>
<sequence length="237" mass="26799">MNRKEVWCGGREQICSTCSYTSRMFQLYEEMLKRGCGRKIACVNNAIQIGLLQTSVANEGLRTILLSANVPDPSTKRVKKSYNTVRKEIECTNIRDMAEHRKIVKEFNSKIGNKTYKIDIQCGSCYNNAIYSGVGRTPFHPASQCTHILVEDTTSETKKTDNLEEHNTTIDPDTASYLASLDLRREGITETVSAYHIDTLHLAQNHRKFITDQSKLLDLMPGRTKKTEGKDAEQLCT</sequence>
<reference evidence="2" key="1">
    <citation type="journal article" date="2021" name="Genome Biol. Evol.">
        <title>A High-Quality Reference Genome for a Parasitic Bivalve with Doubly Uniparental Inheritance (Bivalvia: Unionida).</title>
        <authorList>
            <person name="Smith C.H."/>
        </authorList>
    </citation>
    <scope>NUCLEOTIDE SEQUENCE</scope>
    <source>
        <strain evidence="2">CHS0354</strain>
    </source>
</reference>
<keyword evidence="3" id="KW-1185">Reference proteome</keyword>
<evidence type="ECO:0000259" key="1">
    <source>
        <dbReference type="Pfam" id="PF20700"/>
    </source>
</evidence>
<accession>A0AAE0SDT3</accession>
<organism evidence="2 3">
    <name type="scientific">Potamilus streckersoni</name>
    <dbReference type="NCBI Taxonomy" id="2493646"/>
    <lineage>
        <taxon>Eukaryota</taxon>
        <taxon>Metazoa</taxon>
        <taxon>Spiralia</taxon>
        <taxon>Lophotrochozoa</taxon>
        <taxon>Mollusca</taxon>
        <taxon>Bivalvia</taxon>
        <taxon>Autobranchia</taxon>
        <taxon>Heteroconchia</taxon>
        <taxon>Palaeoheterodonta</taxon>
        <taxon>Unionida</taxon>
        <taxon>Unionoidea</taxon>
        <taxon>Unionidae</taxon>
        <taxon>Ambleminae</taxon>
        <taxon>Lampsilini</taxon>
        <taxon>Potamilus</taxon>
    </lineage>
</organism>
<feature type="domain" description="Mutator-like transposase" evidence="1">
    <location>
        <begin position="15"/>
        <end position="151"/>
    </location>
</feature>
<dbReference type="Proteomes" id="UP001195483">
    <property type="component" value="Unassembled WGS sequence"/>
</dbReference>
<dbReference type="EMBL" id="JAEAOA010000985">
    <property type="protein sequence ID" value="KAK3589849.1"/>
    <property type="molecule type" value="Genomic_DNA"/>
</dbReference>
<reference evidence="2" key="3">
    <citation type="submission" date="2023-05" db="EMBL/GenBank/DDBJ databases">
        <authorList>
            <person name="Smith C.H."/>
        </authorList>
    </citation>
    <scope>NUCLEOTIDE SEQUENCE</scope>
    <source>
        <strain evidence="2">CHS0354</strain>
        <tissue evidence="2">Mantle</tissue>
    </source>
</reference>